<dbReference type="Proteomes" id="UP001596512">
    <property type="component" value="Unassembled WGS sequence"/>
</dbReference>
<dbReference type="PANTHER" id="PTHR22600">
    <property type="entry name" value="BETA-HEXOSAMINIDASE"/>
    <property type="match status" value="1"/>
</dbReference>
<name>A0ABW2TRI9_9PSEU</name>
<feature type="domain" description="Beta-hexosaminidase bacterial type N-terminal" evidence="8">
    <location>
        <begin position="34"/>
        <end position="171"/>
    </location>
</feature>
<dbReference type="EMBL" id="JBHTEY010000004">
    <property type="protein sequence ID" value="MFC7616422.1"/>
    <property type="molecule type" value="Genomic_DNA"/>
</dbReference>
<dbReference type="Gene3D" id="3.30.379.10">
    <property type="entry name" value="Chitobiase/beta-hexosaminidase domain 2-like"/>
    <property type="match status" value="1"/>
</dbReference>
<keyword evidence="4" id="KW-0378">Hydrolase</keyword>
<organism evidence="9 10">
    <name type="scientific">Actinokineospora soli</name>
    <dbReference type="NCBI Taxonomy" id="1048753"/>
    <lineage>
        <taxon>Bacteria</taxon>
        <taxon>Bacillati</taxon>
        <taxon>Actinomycetota</taxon>
        <taxon>Actinomycetes</taxon>
        <taxon>Pseudonocardiales</taxon>
        <taxon>Pseudonocardiaceae</taxon>
        <taxon>Actinokineospora</taxon>
    </lineage>
</organism>
<reference evidence="10" key="1">
    <citation type="journal article" date="2019" name="Int. J. Syst. Evol. Microbiol.">
        <title>The Global Catalogue of Microorganisms (GCM) 10K type strain sequencing project: providing services to taxonomists for standard genome sequencing and annotation.</title>
        <authorList>
            <consortium name="The Broad Institute Genomics Platform"/>
            <consortium name="The Broad Institute Genome Sequencing Center for Infectious Disease"/>
            <person name="Wu L."/>
            <person name="Ma J."/>
        </authorList>
    </citation>
    <scope>NUCLEOTIDE SEQUENCE [LARGE SCALE GENOMIC DNA]</scope>
    <source>
        <strain evidence="10">JCM 17695</strain>
    </source>
</reference>
<dbReference type="PRINTS" id="PR00738">
    <property type="entry name" value="GLHYDRLASE20"/>
</dbReference>
<dbReference type="Pfam" id="PF02838">
    <property type="entry name" value="Glyco_hydro_20b"/>
    <property type="match status" value="1"/>
</dbReference>
<evidence type="ECO:0000256" key="1">
    <source>
        <dbReference type="ARBA" id="ARBA00001231"/>
    </source>
</evidence>
<evidence type="ECO:0000256" key="5">
    <source>
        <dbReference type="ARBA" id="ARBA00023295"/>
    </source>
</evidence>
<dbReference type="SUPFAM" id="SSF55545">
    <property type="entry name" value="beta-N-acetylhexosaminidase-like domain"/>
    <property type="match status" value="1"/>
</dbReference>
<evidence type="ECO:0000256" key="6">
    <source>
        <dbReference type="SAM" id="MobiDB-lite"/>
    </source>
</evidence>
<dbReference type="InterPro" id="IPR029018">
    <property type="entry name" value="Hex-like_dom2"/>
</dbReference>
<dbReference type="SUPFAM" id="SSF51445">
    <property type="entry name" value="(Trans)glycosidases"/>
    <property type="match status" value="1"/>
</dbReference>
<feature type="region of interest" description="Disordered" evidence="6">
    <location>
        <begin position="1"/>
        <end position="42"/>
    </location>
</feature>
<gene>
    <name evidence="9" type="ORF">ACFQV2_26090</name>
</gene>
<evidence type="ECO:0000256" key="3">
    <source>
        <dbReference type="ARBA" id="ARBA00012663"/>
    </source>
</evidence>
<keyword evidence="5" id="KW-0326">Glycosidase</keyword>
<proteinExistence type="inferred from homology"/>
<sequence>MLSEHETPPRRGRRPALRRLPADRRARGAAPPAQPTVIPRPVSLTTLSGSSFQLTAGSAIVVRAGQDPAVRGVADYLAAVLRPSTGYALPVVDAPTGTPSIELDATGGSAHGQEGYRLRTEGTGRVLLQAHTAEGLSRGVQTLRQLLPARVEASTVQPGPWTIAPVDVTDAPRFAYRGAMLDVARRFVPVADVKRFIEQAARYKVNVFHWHLTDDQGWRLPSTAFPALNQVGASTQSGWAPGTGGPWFYTEADYRSIVEFAAQRYVTVVPEIDGPGHTAAAMAAIPGLNCDDRARAPTTASTCGSASSA</sequence>
<dbReference type="Gene3D" id="3.20.20.80">
    <property type="entry name" value="Glycosidases"/>
    <property type="match status" value="1"/>
</dbReference>
<accession>A0ABW2TRI9</accession>
<evidence type="ECO:0000313" key="9">
    <source>
        <dbReference type="EMBL" id="MFC7616422.1"/>
    </source>
</evidence>
<dbReference type="PANTHER" id="PTHR22600:SF57">
    <property type="entry name" value="BETA-N-ACETYLHEXOSAMINIDASE"/>
    <property type="match status" value="1"/>
</dbReference>
<comment type="catalytic activity">
    <reaction evidence="1">
        <text>Hydrolysis of terminal non-reducing N-acetyl-D-hexosamine residues in N-acetyl-beta-D-hexosaminides.</text>
        <dbReference type="EC" id="3.2.1.52"/>
    </reaction>
</comment>
<keyword evidence="10" id="KW-1185">Reference proteome</keyword>
<evidence type="ECO:0000313" key="10">
    <source>
        <dbReference type="Proteomes" id="UP001596512"/>
    </source>
</evidence>
<evidence type="ECO:0000259" key="8">
    <source>
        <dbReference type="Pfam" id="PF02838"/>
    </source>
</evidence>
<comment type="caution">
    <text evidence="9">The sequence shown here is derived from an EMBL/GenBank/DDBJ whole genome shotgun (WGS) entry which is preliminary data.</text>
</comment>
<protein>
    <recommendedName>
        <fullName evidence="3">beta-N-acetylhexosaminidase</fullName>
        <ecNumber evidence="3">3.2.1.52</ecNumber>
    </recommendedName>
</protein>
<dbReference type="EC" id="3.2.1.52" evidence="3"/>
<dbReference type="InterPro" id="IPR025705">
    <property type="entry name" value="Beta_hexosaminidase_sua/sub"/>
</dbReference>
<dbReference type="InterPro" id="IPR017853">
    <property type="entry name" value="GH"/>
</dbReference>
<dbReference type="InterPro" id="IPR015882">
    <property type="entry name" value="HEX_bac_N"/>
</dbReference>
<dbReference type="Pfam" id="PF00728">
    <property type="entry name" value="Glyco_hydro_20"/>
    <property type="match status" value="1"/>
</dbReference>
<comment type="similarity">
    <text evidence="2">Belongs to the glycosyl hydrolase 20 family.</text>
</comment>
<evidence type="ECO:0000259" key="7">
    <source>
        <dbReference type="Pfam" id="PF00728"/>
    </source>
</evidence>
<evidence type="ECO:0000256" key="2">
    <source>
        <dbReference type="ARBA" id="ARBA00006285"/>
    </source>
</evidence>
<feature type="domain" description="Glycoside hydrolase family 20 catalytic" evidence="7">
    <location>
        <begin position="174"/>
        <end position="303"/>
    </location>
</feature>
<evidence type="ECO:0000256" key="4">
    <source>
        <dbReference type="ARBA" id="ARBA00022801"/>
    </source>
</evidence>
<dbReference type="InterPro" id="IPR015883">
    <property type="entry name" value="Glyco_hydro_20_cat"/>
</dbReference>